<gene>
    <name evidence="1" type="ORF">LECACI_7A000787</name>
</gene>
<evidence type="ECO:0000313" key="2">
    <source>
        <dbReference type="Proteomes" id="UP001296104"/>
    </source>
</evidence>
<reference evidence="1" key="1">
    <citation type="submission" date="2023-11" db="EMBL/GenBank/DDBJ databases">
        <authorList>
            <person name="Alioto T."/>
            <person name="Alioto T."/>
            <person name="Gomez Garrido J."/>
        </authorList>
    </citation>
    <scope>NUCLEOTIDE SEQUENCE</scope>
</reference>
<dbReference type="Proteomes" id="UP001296104">
    <property type="component" value="Unassembled WGS sequence"/>
</dbReference>
<accession>A0AAI9E743</accession>
<sequence length="121" mass="13545">MALHGTWESSREHWKVTKGSMRNPLSEEMYTADDVRAIVQHPSPGQELGYSTAQTAGTHQWRPSRYDLEKIEQSSQVLLADQTADAAASRKAVDEILGYLAILPETEQLRLLLKDLRVPAS</sequence>
<keyword evidence="2" id="KW-1185">Reference proteome</keyword>
<comment type="caution">
    <text evidence="1">The sequence shown here is derived from an EMBL/GenBank/DDBJ whole genome shotgun (WGS) entry which is preliminary data.</text>
</comment>
<organism evidence="1 2">
    <name type="scientific">Lecanosticta acicola</name>
    <dbReference type="NCBI Taxonomy" id="111012"/>
    <lineage>
        <taxon>Eukaryota</taxon>
        <taxon>Fungi</taxon>
        <taxon>Dikarya</taxon>
        <taxon>Ascomycota</taxon>
        <taxon>Pezizomycotina</taxon>
        <taxon>Dothideomycetes</taxon>
        <taxon>Dothideomycetidae</taxon>
        <taxon>Mycosphaerellales</taxon>
        <taxon>Mycosphaerellaceae</taxon>
        <taxon>Lecanosticta</taxon>
    </lineage>
</organism>
<name>A0AAI9E743_9PEZI</name>
<protein>
    <submittedName>
        <fullName evidence="1">Uncharacterized protein</fullName>
    </submittedName>
</protein>
<dbReference type="AlphaFoldDB" id="A0AAI9E743"/>
<evidence type="ECO:0000313" key="1">
    <source>
        <dbReference type="EMBL" id="CAK3796500.1"/>
    </source>
</evidence>
<dbReference type="EMBL" id="CAVMBE010000003">
    <property type="protein sequence ID" value="CAK3796500.1"/>
    <property type="molecule type" value="Genomic_DNA"/>
</dbReference>
<proteinExistence type="predicted"/>